<dbReference type="OrthoDB" id="573082at2"/>
<proteinExistence type="predicted"/>
<dbReference type="EMBL" id="JQBK01000064">
    <property type="protein sequence ID" value="KRN81601.1"/>
    <property type="molecule type" value="Genomic_DNA"/>
</dbReference>
<accession>A0A0R2JWR3</accession>
<dbReference type="InterPro" id="IPR009241">
    <property type="entry name" value="HigB-like"/>
</dbReference>
<comment type="caution">
    <text evidence="1">The sequence shown here is derived from an EMBL/GenBank/DDBJ whole genome shotgun (WGS) entry which is preliminary data.</text>
</comment>
<organism evidence="1 2">
    <name type="scientific">Ligilactobacillus acidipiscis</name>
    <dbReference type="NCBI Taxonomy" id="89059"/>
    <lineage>
        <taxon>Bacteria</taxon>
        <taxon>Bacillati</taxon>
        <taxon>Bacillota</taxon>
        <taxon>Bacilli</taxon>
        <taxon>Lactobacillales</taxon>
        <taxon>Lactobacillaceae</taxon>
        <taxon>Ligilactobacillus</taxon>
    </lineage>
</organism>
<gene>
    <name evidence="1" type="ORF">IV43_GL001833</name>
</gene>
<evidence type="ECO:0008006" key="3">
    <source>
        <dbReference type="Google" id="ProtNLM"/>
    </source>
</evidence>
<evidence type="ECO:0000313" key="1">
    <source>
        <dbReference type="EMBL" id="KRN81601.1"/>
    </source>
</evidence>
<dbReference type="Proteomes" id="UP000051491">
    <property type="component" value="Unassembled WGS sequence"/>
</dbReference>
<protein>
    <recommendedName>
        <fullName evidence="3">Type II toxin-antitoxin system RelE/ParE family toxin</fullName>
    </recommendedName>
</protein>
<dbReference type="RefSeq" id="WP_010499726.1">
    <property type="nucleotide sequence ID" value="NZ_JQBK01000064.1"/>
</dbReference>
<dbReference type="PATRIC" id="fig|89059.3.peg.1952"/>
<sequence>MKNPKFKSYRRLNDHDEFVEFYQQLPTKDRKKLIALIKTIEQQGLLTAAKMEWIKKLDSNLYEIRSKVASNIQRGLYFHVEENQYIITHGFTKKTQKTPAREIKHAKEIRAEYYQREENENND</sequence>
<evidence type="ECO:0000313" key="2">
    <source>
        <dbReference type="Proteomes" id="UP000051491"/>
    </source>
</evidence>
<dbReference type="Pfam" id="PF05973">
    <property type="entry name" value="Gp49"/>
    <property type="match status" value="1"/>
</dbReference>
<reference evidence="1 2" key="1">
    <citation type="journal article" date="2015" name="Genome Announc.">
        <title>Expanding the biotechnology potential of lactobacilli through comparative genomics of 213 strains and associated genera.</title>
        <authorList>
            <person name="Sun Z."/>
            <person name="Harris H.M."/>
            <person name="McCann A."/>
            <person name="Guo C."/>
            <person name="Argimon S."/>
            <person name="Zhang W."/>
            <person name="Yang X."/>
            <person name="Jeffery I.B."/>
            <person name="Cooney J.C."/>
            <person name="Kagawa T.F."/>
            <person name="Liu W."/>
            <person name="Song Y."/>
            <person name="Salvetti E."/>
            <person name="Wrobel A."/>
            <person name="Rasinkangas P."/>
            <person name="Parkhill J."/>
            <person name="Rea M.C."/>
            <person name="O'Sullivan O."/>
            <person name="Ritari J."/>
            <person name="Douillard F.P."/>
            <person name="Paul Ross R."/>
            <person name="Yang R."/>
            <person name="Briner A.E."/>
            <person name="Felis G.E."/>
            <person name="de Vos W.M."/>
            <person name="Barrangou R."/>
            <person name="Klaenhammer T.R."/>
            <person name="Caufield P.W."/>
            <person name="Cui Y."/>
            <person name="Zhang H."/>
            <person name="O'Toole P.W."/>
        </authorList>
    </citation>
    <scope>NUCLEOTIDE SEQUENCE [LARGE SCALE GENOMIC DNA]</scope>
    <source>
        <strain evidence="1 2">DSM 15353</strain>
    </source>
</reference>
<name>A0A0R2JWR3_9LACO</name>
<dbReference type="AlphaFoldDB" id="A0A0R2JWR3"/>